<dbReference type="Proteomes" id="UP001305925">
    <property type="component" value="Plasmid lp25"/>
</dbReference>
<proteinExistence type="predicted"/>
<geneLocation type="plasmid" evidence="1 2">
    <name>lp25</name>
</geneLocation>
<protein>
    <submittedName>
        <fullName evidence="1">Uncharacterized protein</fullName>
    </submittedName>
</protein>
<gene>
    <name evidence="1" type="ORF">QIA00_04845</name>
</gene>
<accession>A0ACD5G6M5</accession>
<reference evidence="1" key="1">
    <citation type="submission" date="2024-11" db="EMBL/GenBank/DDBJ databases">
        <title>Sequencing of Borrelia variable plasmids from multiple Borrelia sensu lato isolates.</title>
        <authorList>
            <person name="Mongodin E.F."/>
            <person name="Rudenko N."/>
            <person name="Fraser C.M."/>
            <person name="Schutzer S."/>
            <person name="Luft B."/>
            <person name="Morgan R."/>
            <person name="Casjens S."/>
            <person name="Qiu W."/>
        </authorList>
    </citation>
    <scope>NUCLEOTIDE SEQUENCE</scope>
    <source>
        <strain evidence="1">SCW30h</strain>
    </source>
</reference>
<organism evidence="1 2">
    <name type="scientific">Borreliella americana</name>
    <dbReference type="NCBI Taxonomy" id="478807"/>
    <lineage>
        <taxon>Bacteria</taxon>
        <taxon>Pseudomonadati</taxon>
        <taxon>Spirochaetota</taxon>
        <taxon>Spirochaetia</taxon>
        <taxon>Spirochaetales</taxon>
        <taxon>Borreliaceae</taxon>
        <taxon>Borreliella</taxon>
    </lineage>
</organism>
<evidence type="ECO:0000313" key="2">
    <source>
        <dbReference type="Proteomes" id="UP001305925"/>
    </source>
</evidence>
<sequence>MDENVFDIQTGGCIAIFTKYKYGLKKNRLAKVFYKSIKGKREKKYDFLEQNNIFTVNFEKLEYKYPNYFFY</sequence>
<dbReference type="EMBL" id="CP179251">
    <property type="protein sequence ID" value="XOU08899.1"/>
    <property type="molecule type" value="Genomic_DNA"/>
</dbReference>
<name>A0ACD5G6M5_9SPIR</name>
<evidence type="ECO:0000313" key="1">
    <source>
        <dbReference type="EMBL" id="XOU08899.1"/>
    </source>
</evidence>
<keyword evidence="2" id="KW-1185">Reference proteome</keyword>
<keyword evidence="1" id="KW-0614">Plasmid</keyword>